<evidence type="ECO:0000256" key="1">
    <source>
        <dbReference type="ARBA" id="ARBA00022676"/>
    </source>
</evidence>
<dbReference type="GO" id="GO:0009244">
    <property type="term" value="P:lipopolysaccharide core region biosynthetic process"/>
    <property type="evidence" value="ECO:0007669"/>
    <property type="project" value="TreeGrafter"/>
</dbReference>
<protein>
    <submittedName>
        <fullName evidence="3">Glycosyltransferase family 9 protein</fullName>
    </submittedName>
</protein>
<dbReference type="AlphaFoldDB" id="A0A933ID84"/>
<evidence type="ECO:0000313" key="4">
    <source>
        <dbReference type="Proteomes" id="UP000736328"/>
    </source>
</evidence>
<evidence type="ECO:0000256" key="2">
    <source>
        <dbReference type="ARBA" id="ARBA00022679"/>
    </source>
</evidence>
<dbReference type="GO" id="GO:0005829">
    <property type="term" value="C:cytosol"/>
    <property type="evidence" value="ECO:0007669"/>
    <property type="project" value="TreeGrafter"/>
</dbReference>
<dbReference type="PANTHER" id="PTHR30160">
    <property type="entry name" value="TETRAACYLDISACCHARIDE 4'-KINASE-RELATED"/>
    <property type="match status" value="1"/>
</dbReference>
<keyword evidence="1" id="KW-0328">Glycosyltransferase</keyword>
<dbReference type="InterPro" id="IPR002201">
    <property type="entry name" value="Glyco_trans_9"/>
</dbReference>
<dbReference type="Proteomes" id="UP000736328">
    <property type="component" value="Unassembled WGS sequence"/>
</dbReference>
<name>A0A933ID84_UNCT6</name>
<proteinExistence type="predicted"/>
<dbReference type="Gene3D" id="3.40.50.2000">
    <property type="entry name" value="Glycogen Phosphorylase B"/>
    <property type="match status" value="2"/>
</dbReference>
<dbReference type="SUPFAM" id="SSF53756">
    <property type="entry name" value="UDP-Glycosyltransferase/glycogen phosphorylase"/>
    <property type="match status" value="1"/>
</dbReference>
<evidence type="ECO:0000313" key="3">
    <source>
        <dbReference type="EMBL" id="MBI4727224.1"/>
    </source>
</evidence>
<sequence length="341" mass="38147">MGKEPNNILVIKMLGVGDVVWTTPLLSNLRQGFPKAKISFLCRSFCAPVLANNPDLNEVIPFSSGSRRDQFMFIRELRRRKFDLVIDLFGSPRTAFLSRASGARTRIGFDFGYRRLFYNKVLSAKAANQGHEVEFHLFALKTLRIPVRSKELVFNLRPEETAFKERLWREWGIKAEEKIVGLAATSGCSCRRWPEQNFSVLAQKLSAKKNIRVILFWGLKSELESAQRIAKGSEAKVQIIPKTSLGQMAALLAGCDLVIGNNCGPVQIATAFKVPIINFHGPTRPLGQGPWGVPHVILRNESLSCLECNKTNCPDPKCMTGISVGQTMEAFNRLMPGRLEK</sequence>
<reference evidence="3" key="1">
    <citation type="submission" date="2020-07" db="EMBL/GenBank/DDBJ databases">
        <title>Huge and variable diversity of episymbiotic CPR bacteria and DPANN archaea in groundwater ecosystems.</title>
        <authorList>
            <person name="He C.Y."/>
            <person name="Keren R."/>
            <person name="Whittaker M."/>
            <person name="Farag I.F."/>
            <person name="Doudna J."/>
            <person name="Cate J.H.D."/>
            <person name="Banfield J.F."/>
        </authorList>
    </citation>
    <scope>NUCLEOTIDE SEQUENCE</scope>
    <source>
        <strain evidence="3">NC_groundwater_1520_Pr4_B-0.1um_53_5</strain>
    </source>
</reference>
<dbReference type="Pfam" id="PF01075">
    <property type="entry name" value="Glyco_transf_9"/>
    <property type="match status" value="1"/>
</dbReference>
<dbReference type="CDD" id="cd03789">
    <property type="entry name" value="GT9_LPS_heptosyltransferase"/>
    <property type="match status" value="1"/>
</dbReference>
<accession>A0A933ID84</accession>
<gene>
    <name evidence="3" type="ORF">HY768_08405</name>
</gene>
<dbReference type="EMBL" id="JACQXR010000111">
    <property type="protein sequence ID" value="MBI4727224.1"/>
    <property type="molecule type" value="Genomic_DNA"/>
</dbReference>
<dbReference type="PANTHER" id="PTHR30160:SF1">
    <property type="entry name" value="LIPOPOLYSACCHARIDE 1,2-N-ACETYLGLUCOSAMINETRANSFERASE-RELATED"/>
    <property type="match status" value="1"/>
</dbReference>
<organism evidence="3 4">
    <name type="scientific">candidate division TA06 bacterium</name>
    <dbReference type="NCBI Taxonomy" id="2250710"/>
    <lineage>
        <taxon>Bacteria</taxon>
        <taxon>Bacteria division TA06</taxon>
    </lineage>
</organism>
<keyword evidence="2" id="KW-0808">Transferase</keyword>
<dbReference type="GO" id="GO:0008713">
    <property type="term" value="F:ADP-heptose-lipopolysaccharide heptosyltransferase activity"/>
    <property type="evidence" value="ECO:0007669"/>
    <property type="project" value="TreeGrafter"/>
</dbReference>
<dbReference type="InterPro" id="IPR051199">
    <property type="entry name" value="LPS_LOS_Heptosyltrfase"/>
</dbReference>
<comment type="caution">
    <text evidence="3">The sequence shown here is derived from an EMBL/GenBank/DDBJ whole genome shotgun (WGS) entry which is preliminary data.</text>
</comment>